<organism evidence="9 10">
    <name type="scientific">Pseudidiomarina planktonica</name>
    <dbReference type="NCBI Taxonomy" id="1323738"/>
    <lineage>
        <taxon>Bacteria</taxon>
        <taxon>Pseudomonadati</taxon>
        <taxon>Pseudomonadota</taxon>
        <taxon>Gammaproteobacteria</taxon>
        <taxon>Alteromonadales</taxon>
        <taxon>Idiomarinaceae</taxon>
        <taxon>Pseudidiomarina</taxon>
    </lineage>
</organism>
<dbReference type="SUPFAM" id="SSF82714">
    <property type="entry name" value="Multidrug efflux transporter AcrB TolC docking domain, DN and DC subdomains"/>
    <property type="match status" value="2"/>
</dbReference>
<protein>
    <submittedName>
        <fullName evidence="9">Cu(I)/Ag(I) efflux system membrane protein CusA/SilA</fullName>
    </submittedName>
</protein>
<feature type="transmembrane region" description="Helical" evidence="8">
    <location>
        <begin position="391"/>
        <end position="412"/>
    </location>
</feature>
<feature type="transmembrane region" description="Helical" evidence="8">
    <location>
        <begin position="446"/>
        <end position="466"/>
    </location>
</feature>
<dbReference type="Gene3D" id="3.30.70.1430">
    <property type="entry name" value="Multidrug efflux transporter AcrB pore domain"/>
    <property type="match status" value="2"/>
</dbReference>
<evidence type="ECO:0000256" key="7">
    <source>
        <dbReference type="ARBA" id="ARBA00023136"/>
    </source>
</evidence>
<evidence type="ECO:0000313" key="9">
    <source>
        <dbReference type="EMBL" id="SMQ60965.1"/>
    </source>
</evidence>
<comment type="similarity">
    <text evidence="2">Belongs to the resistance-nodulation-cell division (RND) (TC 2.A.6) family.</text>
</comment>
<name>A0A1Y6EEH3_9GAMM</name>
<reference evidence="10" key="1">
    <citation type="submission" date="2017-04" db="EMBL/GenBank/DDBJ databases">
        <authorList>
            <person name="Varghese N."/>
            <person name="Submissions S."/>
        </authorList>
    </citation>
    <scope>NUCLEOTIDE SEQUENCE [LARGE SCALE GENOMIC DNA]</scope>
</reference>
<dbReference type="Pfam" id="PF00873">
    <property type="entry name" value="ACR_tran"/>
    <property type="match status" value="1"/>
</dbReference>
<dbReference type="PANTHER" id="PTHR32063">
    <property type="match status" value="1"/>
</dbReference>
<dbReference type="SUPFAM" id="SSF82693">
    <property type="entry name" value="Multidrug efflux transporter AcrB pore domain, PN1, PN2, PC1 and PC2 subdomains"/>
    <property type="match status" value="2"/>
</dbReference>
<dbReference type="NCBIfam" id="TIGR00914">
    <property type="entry name" value="2A0601"/>
    <property type="match status" value="1"/>
</dbReference>
<keyword evidence="3" id="KW-0813">Transport</keyword>
<dbReference type="RefSeq" id="WP_086433668.1">
    <property type="nucleotide sequence ID" value="NZ_FXWH01000001.1"/>
</dbReference>
<dbReference type="OrthoDB" id="9758757at2"/>
<evidence type="ECO:0000256" key="3">
    <source>
        <dbReference type="ARBA" id="ARBA00022448"/>
    </source>
</evidence>
<dbReference type="Gene3D" id="3.30.2090.10">
    <property type="entry name" value="Multidrug efflux transporter AcrB TolC docking domain, DN and DC subdomains"/>
    <property type="match status" value="2"/>
</dbReference>
<feature type="transmembrane region" description="Helical" evidence="8">
    <location>
        <begin position="343"/>
        <end position="359"/>
    </location>
</feature>
<keyword evidence="5 8" id="KW-0812">Transmembrane</keyword>
<dbReference type="EMBL" id="FXWH01000001">
    <property type="protein sequence ID" value="SMQ60965.1"/>
    <property type="molecule type" value="Genomic_DNA"/>
</dbReference>
<dbReference type="InterPro" id="IPR027463">
    <property type="entry name" value="AcrB_DN_DC_subdom"/>
</dbReference>
<dbReference type="GO" id="GO:0008324">
    <property type="term" value="F:monoatomic cation transmembrane transporter activity"/>
    <property type="evidence" value="ECO:0007669"/>
    <property type="project" value="InterPro"/>
</dbReference>
<dbReference type="GO" id="GO:0042910">
    <property type="term" value="F:xenobiotic transmembrane transporter activity"/>
    <property type="evidence" value="ECO:0007669"/>
    <property type="project" value="TreeGrafter"/>
</dbReference>
<keyword evidence="4" id="KW-1003">Cell membrane</keyword>
<feature type="transmembrane region" description="Helical" evidence="8">
    <location>
        <begin position="924"/>
        <end position="948"/>
    </location>
</feature>
<feature type="transmembrane region" description="Helical" evidence="8">
    <location>
        <begin position="1010"/>
        <end position="1032"/>
    </location>
</feature>
<gene>
    <name evidence="9" type="ORF">SAMN06297229_0495</name>
</gene>
<dbReference type="Gene3D" id="3.30.70.1440">
    <property type="entry name" value="Multidrug efflux transporter AcrB pore domain"/>
    <property type="match status" value="1"/>
</dbReference>
<dbReference type="PRINTS" id="PR00702">
    <property type="entry name" value="ACRIFLAVINRP"/>
</dbReference>
<evidence type="ECO:0000256" key="1">
    <source>
        <dbReference type="ARBA" id="ARBA00004651"/>
    </source>
</evidence>
<dbReference type="SUPFAM" id="SSF82866">
    <property type="entry name" value="Multidrug efflux transporter AcrB transmembrane domain"/>
    <property type="match status" value="2"/>
</dbReference>
<feature type="transmembrane region" description="Helical" evidence="8">
    <location>
        <begin position="872"/>
        <end position="891"/>
    </location>
</feature>
<feature type="transmembrane region" description="Helical" evidence="8">
    <location>
        <begin position="979"/>
        <end position="998"/>
    </location>
</feature>
<evidence type="ECO:0000313" key="10">
    <source>
        <dbReference type="Proteomes" id="UP000194450"/>
    </source>
</evidence>
<proteinExistence type="inferred from homology"/>
<evidence type="ECO:0000256" key="8">
    <source>
        <dbReference type="SAM" id="Phobius"/>
    </source>
</evidence>
<keyword evidence="10" id="KW-1185">Reference proteome</keyword>
<dbReference type="GO" id="GO:0005886">
    <property type="term" value="C:plasma membrane"/>
    <property type="evidence" value="ECO:0007669"/>
    <property type="project" value="UniProtKB-SubCell"/>
</dbReference>
<dbReference type="Gene3D" id="3.30.70.1320">
    <property type="entry name" value="Multidrug efflux transporter AcrB pore domain like"/>
    <property type="match status" value="1"/>
</dbReference>
<accession>A0A1Y6EEH3</accession>
<dbReference type="InterPro" id="IPR004763">
    <property type="entry name" value="CusA-like"/>
</dbReference>
<keyword evidence="7 8" id="KW-0472">Membrane</keyword>
<sequence length="1038" mass="113350">MLARIIDWSMQNRLLVLIAAILAAWMGWRAMVNTPLDAIPDLSDVQVIVKTPYPGQAPQLVEEQVTWPLANIMLAVPGSTQVRGYSFFGDSYLYILFEDGTDPYWARSRVLEYLNQAGAALPDNVTPTLGPDASGVGWIYQYALVDKTGGQHLGELTSLQNWFLKQELQSVEGVAEVATVGGMVETYQVVVEPRKLRQYNLTLTQVRNIIQAANAEVGGGVVAMAEAEFMVRGKGYIQSIEDLQQLPINVQSDSGYSLTLADVATIRKGPQSRRGVAELNGEGEVVGGIIVMRQGENALATIERVKTKLAELQRGLPEGVEVVPTYDRSQLIERAVTNLSDKLLQEMGLVALVTILFLLHVRSALVAIITLPLAVLISFIIMRSLGINANIMSLGGIAIAIGALVDAAIVMVENAHKHLERYQQKHNRPPAGTEHWRVMAEAAKEVGPALFLSLLIITLSFVPVFALEAQEGRLFAPLAYTKTFAMAAAALLAITLVPVLMGWLVRGRIISEQRNPLTRAMVWVYQPVLRVVLNWPKVTVAIAVIATLSAVYPLSKIGNEFMPPMQEGDLLYMPTTMPGISVPTVSKLLQQSDRLIKQVPEVDTVFGKAGRAQTATDPAPLTMLETTIQLKPESEWRAGMTLEKIIAELDATVQIPGITNAWVQPIKTRIDMLSTGLKTPLGLKISGPDLAEIQRIGEALEERLAELPESASVFAERAASGRYITITPKLAAAAQYGVTQADIQAHIQYAIGGAVIAETVEGTERYPINLRYPRASRDHVETLKQLPIASATGAWVTLEQVADIEVERGPSMIRSENARPSGYVFIEARPDVALSDYIQAAEPVLDNFDLPERYSVSWSGQYEYMQRVEAKLYEVVPVTLAIILVLLYLTFRSFKQGLLIMATLPLAVTGSLWFIWLLGFNLSVAVVVGMIALAGVAAEFGVVMLLYLNNAWRDSERRDRAGLHEAIMDGAVLRVRPKAMTVITIVAGLLPIMLGSGSGSEVMQRIAAPMIGGMVVAPLLSLLVIPAVYWLWLGRKLS</sequence>
<feature type="transmembrane region" description="Helical" evidence="8">
    <location>
        <begin position="538"/>
        <end position="555"/>
    </location>
</feature>
<evidence type="ECO:0000256" key="6">
    <source>
        <dbReference type="ARBA" id="ARBA00022989"/>
    </source>
</evidence>
<dbReference type="InterPro" id="IPR001036">
    <property type="entry name" value="Acrflvin-R"/>
</dbReference>
<dbReference type="Gene3D" id="1.20.1640.10">
    <property type="entry name" value="Multidrug efflux transporter AcrB transmembrane domain"/>
    <property type="match status" value="2"/>
</dbReference>
<dbReference type="AlphaFoldDB" id="A0A1Y6EEH3"/>
<feature type="transmembrane region" description="Helical" evidence="8">
    <location>
        <begin position="898"/>
        <end position="918"/>
    </location>
</feature>
<feature type="transmembrane region" description="Helical" evidence="8">
    <location>
        <begin position="486"/>
        <end position="505"/>
    </location>
</feature>
<dbReference type="PANTHER" id="PTHR32063:SF19">
    <property type="entry name" value="CATION EFFLUX SYSTEM PROTEIN CUSA"/>
    <property type="match status" value="1"/>
</dbReference>
<evidence type="ECO:0000256" key="4">
    <source>
        <dbReference type="ARBA" id="ARBA00022475"/>
    </source>
</evidence>
<evidence type="ECO:0000256" key="2">
    <source>
        <dbReference type="ARBA" id="ARBA00010942"/>
    </source>
</evidence>
<feature type="transmembrane region" description="Helical" evidence="8">
    <location>
        <begin position="364"/>
        <end position="385"/>
    </location>
</feature>
<evidence type="ECO:0000256" key="5">
    <source>
        <dbReference type="ARBA" id="ARBA00022692"/>
    </source>
</evidence>
<comment type="subcellular location">
    <subcellularLocation>
        <location evidence="1">Cell membrane</location>
        <topology evidence="1">Multi-pass membrane protein</topology>
    </subcellularLocation>
</comment>
<dbReference type="Proteomes" id="UP000194450">
    <property type="component" value="Unassembled WGS sequence"/>
</dbReference>
<keyword evidence="6 8" id="KW-1133">Transmembrane helix</keyword>